<dbReference type="OrthoDB" id="7057856at2"/>
<dbReference type="InterPro" id="IPR006282">
    <property type="entry name" value="Thi_PPkinase"/>
</dbReference>
<sequence length="231" mass="24636">MNDVIVSESCAVTLLGGGKVNLKDLREALRLAPSLVAADGGATFAMENGFAPVAVIGDMDSIPVRIRADVPVGRFHEVSDQDSTDFDKALRNIDAPLILGVGFLGRRVDHQLANFNVLARRFDRRCILVGKHDVVFAAPCELELPLAPLSRVSLFPMAPVSGRSRGLNWEIDGLDMTPNGVIGTSNHVRAGHGGPVSLAFDRPGMLVIVPRASLNLAISALERATPFSPAR</sequence>
<keyword evidence="2" id="KW-0547">Nucleotide-binding</keyword>
<evidence type="ECO:0000256" key="5">
    <source>
        <dbReference type="NCBIfam" id="TIGR01378"/>
    </source>
</evidence>
<accession>A0A1G8MF78</accession>
<dbReference type="GO" id="GO:0004788">
    <property type="term" value="F:thiamine diphosphokinase activity"/>
    <property type="evidence" value="ECO:0007669"/>
    <property type="project" value="UniProtKB-UniRule"/>
</dbReference>
<dbReference type="AlphaFoldDB" id="A0A1G8MF78"/>
<evidence type="ECO:0000256" key="3">
    <source>
        <dbReference type="ARBA" id="ARBA00022777"/>
    </source>
</evidence>
<dbReference type="Pfam" id="PF04263">
    <property type="entry name" value="TPK_catalytic"/>
    <property type="match status" value="1"/>
</dbReference>
<organism evidence="8 9">
    <name type="scientific">Aliiruegeria lutimaris</name>
    <dbReference type="NCBI Taxonomy" id="571298"/>
    <lineage>
        <taxon>Bacteria</taxon>
        <taxon>Pseudomonadati</taxon>
        <taxon>Pseudomonadota</taxon>
        <taxon>Alphaproteobacteria</taxon>
        <taxon>Rhodobacterales</taxon>
        <taxon>Roseobacteraceae</taxon>
        <taxon>Aliiruegeria</taxon>
    </lineage>
</organism>
<evidence type="ECO:0000256" key="1">
    <source>
        <dbReference type="ARBA" id="ARBA00022679"/>
    </source>
</evidence>
<dbReference type="EMBL" id="FNEK01000005">
    <property type="protein sequence ID" value="SDI66614.1"/>
    <property type="molecule type" value="Genomic_DNA"/>
</dbReference>
<name>A0A1G8MF78_9RHOB</name>
<dbReference type="InterPro" id="IPR036759">
    <property type="entry name" value="TPK_catalytic_sf"/>
</dbReference>
<dbReference type="PANTHER" id="PTHR41299:SF1">
    <property type="entry name" value="THIAMINE PYROPHOSPHOKINASE"/>
    <property type="match status" value="1"/>
</dbReference>
<dbReference type="InterPro" id="IPR007371">
    <property type="entry name" value="TPK_catalytic"/>
</dbReference>
<evidence type="ECO:0000256" key="4">
    <source>
        <dbReference type="ARBA" id="ARBA00022840"/>
    </source>
</evidence>
<dbReference type="SUPFAM" id="SSF63999">
    <property type="entry name" value="Thiamin pyrophosphokinase, catalytic domain"/>
    <property type="match status" value="1"/>
</dbReference>
<dbReference type="InterPro" id="IPR007373">
    <property type="entry name" value="Thiamin_PyroPKinase_B1-bd"/>
</dbReference>
<dbReference type="CDD" id="cd07995">
    <property type="entry name" value="TPK"/>
    <property type="match status" value="1"/>
</dbReference>
<dbReference type="GO" id="GO:0009229">
    <property type="term" value="P:thiamine diphosphate biosynthetic process"/>
    <property type="evidence" value="ECO:0007669"/>
    <property type="project" value="InterPro"/>
</dbReference>
<dbReference type="Proteomes" id="UP000199382">
    <property type="component" value="Unassembled WGS sequence"/>
</dbReference>
<keyword evidence="9" id="KW-1185">Reference proteome</keyword>
<evidence type="ECO:0000313" key="9">
    <source>
        <dbReference type="Proteomes" id="UP000199382"/>
    </source>
</evidence>
<evidence type="ECO:0000313" key="8">
    <source>
        <dbReference type="EMBL" id="SDI66614.1"/>
    </source>
</evidence>
<proteinExistence type="predicted"/>
<dbReference type="Pfam" id="PF04265">
    <property type="entry name" value="TPK_B1_binding"/>
    <property type="match status" value="1"/>
</dbReference>
<dbReference type="InterPro" id="IPR053149">
    <property type="entry name" value="TPK"/>
</dbReference>
<gene>
    <name evidence="8" type="ORF">SAMN04488026_1005105</name>
</gene>
<evidence type="ECO:0000259" key="7">
    <source>
        <dbReference type="Pfam" id="PF04265"/>
    </source>
</evidence>
<evidence type="ECO:0000259" key="6">
    <source>
        <dbReference type="Pfam" id="PF04263"/>
    </source>
</evidence>
<dbReference type="GO" id="GO:0030975">
    <property type="term" value="F:thiamine binding"/>
    <property type="evidence" value="ECO:0007669"/>
    <property type="project" value="InterPro"/>
</dbReference>
<keyword evidence="1" id="KW-0808">Transferase</keyword>
<protein>
    <recommendedName>
        <fullName evidence="5">Thiamine diphosphokinase</fullName>
        <ecNumber evidence="5">2.7.6.2</ecNumber>
    </recommendedName>
</protein>
<dbReference type="SUPFAM" id="SSF63862">
    <property type="entry name" value="Thiamin pyrophosphokinase, substrate-binding domain"/>
    <property type="match status" value="1"/>
</dbReference>
<feature type="domain" description="Thiamin pyrophosphokinase catalytic" evidence="6">
    <location>
        <begin position="29"/>
        <end position="122"/>
    </location>
</feature>
<dbReference type="GO" id="GO:0016301">
    <property type="term" value="F:kinase activity"/>
    <property type="evidence" value="ECO:0007669"/>
    <property type="project" value="UniProtKB-KW"/>
</dbReference>
<dbReference type="GO" id="GO:0005524">
    <property type="term" value="F:ATP binding"/>
    <property type="evidence" value="ECO:0007669"/>
    <property type="project" value="UniProtKB-KW"/>
</dbReference>
<dbReference type="PANTHER" id="PTHR41299">
    <property type="entry name" value="THIAMINE PYROPHOSPHOKINASE"/>
    <property type="match status" value="1"/>
</dbReference>
<dbReference type="Gene3D" id="3.40.50.10240">
    <property type="entry name" value="Thiamin pyrophosphokinase, catalytic domain"/>
    <property type="match status" value="1"/>
</dbReference>
<dbReference type="InterPro" id="IPR036371">
    <property type="entry name" value="TPK_B1-bd_sf"/>
</dbReference>
<reference evidence="8 9" key="1">
    <citation type="submission" date="2016-10" db="EMBL/GenBank/DDBJ databases">
        <authorList>
            <person name="de Groot N.N."/>
        </authorList>
    </citation>
    <scope>NUCLEOTIDE SEQUENCE [LARGE SCALE GENOMIC DNA]</scope>
    <source>
        <strain evidence="8 9">DSM 25294</strain>
    </source>
</reference>
<keyword evidence="3 8" id="KW-0418">Kinase</keyword>
<dbReference type="NCBIfam" id="TIGR01378">
    <property type="entry name" value="thi_PPkinase"/>
    <property type="match status" value="1"/>
</dbReference>
<dbReference type="EC" id="2.7.6.2" evidence="5"/>
<feature type="domain" description="Thiamin pyrophosphokinase thiamin-binding" evidence="7">
    <location>
        <begin position="152"/>
        <end position="193"/>
    </location>
</feature>
<keyword evidence="4" id="KW-0067">ATP-binding</keyword>
<dbReference type="GO" id="GO:0006772">
    <property type="term" value="P:thiamine metabolic process"/>
    <property type="evidence" value="ECO:0007669"/>
    <property type="project" value="UniProtKB-UniRule"/>
</dbReference>
<evidence type="ECO:0000256" key="2">
    <source>
        <dbReference type="ARBA" id="ARBA00022741"/>
    </source>
</evidence>
<dbReference type="STRING" id="571298.SAMN04488026_1005105"/>